<dbReference type="AlphaFoldDB" id="A0A1F7F2I0"/>
<feature type="transmembrane region" description="Helical" evidence="1">
    <location>
        <begin position="187"/>
        <end position="214"/>
    </location>
</feature>
<feature type="transmembrane region" description="Helical" evidence="1">
    <location>
        <begin position="267"/>
        <end position="283"/>
    </location>
</feature>
<evidence type="ECO:0008006" key="4">
    <source>
        <dbReference type="Google" id="ProtNLM"/>
    </source>
</evidence>
<feature type="transmembrane region" description="Helical" evidence="1">
    <location>
        <begin position="17"/>
        <end position="35"/>
    </location>
</feature>
<feature type="transmembrane region" description="Helical" evidence="1">
    <location>
        <begin position="289"/>
        <end position="305"/>
    </location>
</feature>
<accession>A0A1F7F2I0</accession>
<reference evidence="2 3" key="1">
    <citation type="journal article" date="2016" name="Nat. Commun.">
        <title>Thousands of microbial genomes shed light on interconnected biogeochemical processes in an aquifer system.</title>
        <authorList>
            <person name="Anantharaman K."/>
            <person name="Brown C.T."/>
            <person name="Hug L.A."/>
            <person name="Sharon I."/>
            <person name="Castelle C.J."/>
            <person name="Probst A.J."/>
            <person name="Thomas B.C."/>
            <person name="Singh A."/>
            <person name="Wilkins M.J."/>
            <person name="Karaoz U."/>
            <person name="Brodie E.L."/>
            <person name="Williams K.H."/>
            <person name="Hubbard S.S."/>
            <person name="Banfield J.F."/>
        </authorList>
    </citation>
    <scope>NUCLEOTIDE SEQUENCE [LARGE SCALE GENOMIC DNA]</scope>
</reference>
<dbReference type="Proteomes" id="UP000179243">
    <property type="component" value="Unassembled WGS sequence"/>
</dbReference>
<dbReference type="PANTHER" id="PTHR37422">
    <property type="entry name" value="TEICHURONIC ACID BIOSYNTHESIS PROTEIN TUAE"/>
    <property type="match status" value="1"/>
</dbReference>
<gene>
    <name evidence="2" type="ORF">A2519_08060</name>
</gene>
<comment type="caution">
    <text evidence="2">The sequence shown here is derived from an EMBL/GenBank/DDBJ whole genome shotgun (WGS) entry which is preliminary data.</text>
</comment>
<feature type="transmembrane region" description="Helical" evidence="1">
    <location>
        <begin position="132"/>
        <end position="152"/>
    </location>
</feature>
<protein>
    <recommendedName>
        <fullName evidence="4">O-antigen polymerase</fullName>
    </recommendedName>
</protein>
<dbReference type="PANTHER" id="PTHR37422:SF17">
    <property type="entry name" value="O-ANTIGEN LIGASE"/>
    <property type="match status" value="1"/>
</dbReference>
<dbReference type="InterPro" id="IPR051533">
    <property type="entry name" value="WaaL-like"/>
</dbReference>
<keyword evidence="1" id="KW-0472">Membrane</keyword>
<keyword evidence="1" id="KW-0812">Transmembrane</keyword>
<feature type="transmembrane region" description="Helical" evidence="1">
    <location>
        <begin position="453"/>
        <end position="476"/>
    </location>
</feature>
<feature type="transmembrane region" description="Helical" evidence="1">
    <location>
        <begin position="234"/>
        <end position="260"/>
    </location>
</feature>
<proteinExistence type="predicted"/>
<evidence type="ECO:0000313" key="2">
    <source>
        <dbReference type="EMBL" id="OGK00869.1"/>
    </source>
</evidence>
<organism evidence="2 3">
    <name type="scientific">Candidatus Raymondbacteria bacterium RIFOXYD12_FULL_49_13</name>
    <dbReference type="NCBI Taxonomy" id="1817890"/>
    <lineage>
        <taxon>Bacteria</taxon>
        <taxon>Raymondiibacteriota</taxon>
    </lineage>
</organism>
<keyword evidence="1" id="KW-1133">Transmembrane helix</keyword>
<name>A0A1F7F2I0_UNCRA</name>
<feature type="transmembrane region" description="Helical" evidence="1">
    <location>
        <begin position="312"/>
        <end position="332"/>
    </location>
</feature>
<dbReference type="EMBL" id="MFYX01000139">
    <property type="protein sequence ID" value="OGK00869.1"/>
    <property type="molecule type" value="Genomic_DNA"/>
</dbReference>
<feature type="transmembrane region" description="Helical" evidence="1">
    <location>
        <begin position="95"/>
        <end position="112"/>
    </location>
</feature>
<evidence type="ECO:0000313" key="3">
    <source>
        <dbReference type="Proteomes" id="UP000179243"/>
    </source>
</evidence>
<feature type="transmembrane region" description="Helical" evidence="1">
    <location>
        <begin position="420"/>
        <end position="444"/>
    </location>
</feature>
<sequence>MNLLSDDQKGGIDTSRLLPAVLFVALAVTAGQLIAKKIFDIPTRRDVLVFFILCCAIPVLKFPRLGIYLLFAFVPFIPLIRRVYYLLYVRPTNDLLLLIPDAIIAFLTLVYFDRLRKREKTFLEDPAVGPLLWIYFVYQLIRCFVANTVSMTDGLHEFKFAALYILCFFFTAHFISSARQVVTCFKIIAFIGFAASLYGIKQLIFGYSTFEILWLDVMREKFVTLFIGGNARPFSIFASPACLADYMLISMTACLCLYLIDKSRARVLYLVTIPFMISALLITSVRSNWTGLLAGIVFWFLMAQRSTVKIKVVLLTIVVIVFMAGSTLLELFTGGTQGFDAFLLQGATSQRKQEKTLTDLLVTDRISAVTNPFEEYSMVSRFSMWQMVARNSIILPQGPIGWGTGSFDAHSYYFSTLYWLGYPGLVLAFIIMIRIFLVGFRIYFDEEERVKRVIIQGCLTMFFMFCVINTTGTHIASHPGDLVFWFCAGVLMVIHRIEGMEKSTVNARIVDAT</sequence>
<evidence type="ECO:0000256" key="1">
    <source>
        <dbReference type="SAM" id="Phobius"/>
    </source>
</evidence>
<feature type="transmembrane region" description="Helical" evidence="1">
    <location>
        <begin position="47"/>
        <end position="75"/>
    </location>
</feature>
<feature type="transmembrane region" description="Helical" evidence="1">
    <location>
        <begin position="158"/>
        <end position="175"/>
    </location>
</feature>
<feature type="transmembrane region" description="Helical" evidence="1">
    <location>
        <begin position="482"/>
        <end position="499"/>
    </location>
</feature>